<dbReference type="EMBL" id="WIVW01000001">
    <property type="protein sequence ID" value="MQU25149.1"/>
    <property type="molecule type" value="Genomic_DNA"/>
</dbReference>
<sequence>MSTDKKDGKLQSAWIWIAFIVFIAGVVLFTVYGMSLGPISGEHAAWASFGSLLAGFFTIAATGATIATLLFLAKQNKDMQKINQAQLEALTFERYINHRKLFFEQLKELEISCKSVFRFRDPSHLYKEIFKDNGPHHCEFSIAPKFDEKGVGLNHVGELFERANELVGRFNCTSFDSGDGDSLAKFLININNRVLMIEPVRTSKEGDLVFNSTRYLINIFSLDEFIDIAFKVSNLILRYTNNPEIDGSNVRADSRFVREAMMTDYYSPIQNFRIKIFKNSNDVMHLVHLYFNVFEMKSAGEGLLLPLSFRALKMVFSSGDSVDALSDNAVFNNVVNTCYAEVMRVKMGVDAGDEQYEKLIGLATILSYLPRR</sequence>
<evidence type="ECO:0000313" key="3">
    <source>
        <dbReference type="Proteomes" id="UP000437970"/>
    </source>
</evidence>
<accession>A0A7X1XUC9</accession>
<comment type="caution">
    <text evidence="2">The sequence shown here is derived from an EMBL/GenBank/DDBJ whole genome shotgun (WGS) entry which is preliminary data.</text>
</comment>
<dbReference type="RefSeq" id="WP_153377132.1">
    <property type="nucleotide sequence ID" value="NZ_WIVW01000001.1"/>
</dbReference>
<keyword evidence="1" id="KW-1133">Transmembrane helix</keyword>
<evidence type="ECO:0000256" key="1">
    <source>
        <dbReference type="SAM" id="Phobius"/>
    </source>
</evidence>
<reference evidence="2 3" key="1">
    <citation type="submission" date="2019-10" db="EMBL/GenBank/DDBJ databases">
        <title>Evaluation of single-gene subtyping targets for Pseudomonas.</title>
        <authorList>
            <person name="Reichler S.J."/>
            <person name="Orsi R.H."/>
            <person name="Wiedmann M."/>
            <person name="Martin N.H."/>
            <person name="Murphy S.I."/>
        </authorList>
    </citation>
    <scope>NUCLEOTIDE SEQUENCE [LARGE SCALE GENOMIC DNA]</scope>
    <source>
        <strain evidence="2 3">FSL R10-1984</strain>
    </source>
</reference>
<dbReference type="Proteomes" id="UP000437970">
    <property type="component" value="Unassembled WGS sequence"/>
</dbReference>
<proteinExistence type="predicted"/>
<gene>
    <name evidence="2" type="ORF">GHO29_01535</name>
</gene>
<keyword evidence="1" id="KW-0812">Transmembrane</keyword>
<name>A0A7X1XUC9_9PSED</name>
<dbReference type="AlphaFoldDB" id="A0A7X1XUC9"/>
<protein>
    <submittedName>
        <fullName evidence="2">Uncharacterized protein</fullName>
    </submittedName>
</protein>
<feature type="transmembrane region" description="Helical" evidence="1">
    <location>
        <begin position="44"/>
        <end position="72"/>
    </location>
</feature>
<feature type="transmembrane region" description="Helical" evidence="1">
    <location>
        <begin position="12"/>
        <end position="32"/>
    </location>
</feature>
<organism evidence="2 3">
    <name type="scientific">Pseudomonas helleri</name>
    <dbReference type="NCBI Taxonomy" id="1608996"/>
    <lineage>
        <taxon>Bacteria</taxon>
        <taxon>Pseudomonadati</taxon>
        <taxon>Pseudomonadota</taxon>
        <taxon>Gammaproteobacteria</taxon>
        <taxon>Pseudomonadales</taxon>
        <taxon>Pseudomonadaceae</taxon>
        <taxon>Pseudomonas</taxon>
    </lineage>
</organism>
<evidence type="ECO:0000313" key="2">
    <source>
        <dbReference type="EMBL" id="MQU25149.1"/>
    </source>
</evidence>
<keyword evidence="1" id="KW-0472">Membrane</keyword>